<dbReference type="AlphaFoldDB" id="A0A085NKI0"/>
<evidence type="ECO:0000313" key="3">
    <source>
        <dbReference type="Proteomes" id="UP000030764"/>
    </source>
</evidence>
<accession>A0A085NKI0</accession>
<name>A0A085NKI0_9BILA</name>
<evidence type="ECO:0000313" key="1">
    <source>
        <dbReference type="EMBL" id="KFD52397.1"/>
    </source>
</evidence>
<dbReference type="EMBL" id="KL367491">
    <property type="protein sequence ID" value="KFD69976.1"/>
    <property type="molecule type" value="Genomic_DNA"/>
</dbReference>
<dbReference type="EMBL" id="KL363228">
    <property type="protein sequence ID" value="KFD52397.1"/>
    <property type="molecule type" value="Genomic_DNA"/>
</dbReference>
<protein>
    <submittedName>
        <fullName evidence="2">Uncharacterized protein</fullName>
    </submittedName>
</protein>
<organism evidence="2">
    <name type="scientific">Trichuris suis</name>
    <name type="common">pig whipworm</name>
    <dbReference type="NCBI Taxonomy" id="68888"/>
    <lineage>
        <taxon>Eukaryota</taxon>
        <taxon>Metazoa</taxon>
        <taxon>Ecdysozoa</taxon>
        <taxon>Nematoda</taxon>
        <taxon>Enoplea</taxon>
        <taxon>Dorylaimia</taxon>
        <taxon>Trichinellida</taxon>
        <taxon>Trichuridae</taxon>
        <taxon>Trichuris</taxon>
    </lineage>
</organism>
<keyword evidence="3" id="KW-1185">Reference proteome</keyword>
<evidence type="ECO:0000313" key="2">
    <source>
        <dbReference type="EMBL" id="KFD69976.1"/>
    </source>
</evidence>
<reference evidence="2 3" key="1">
    <citation type="journal article" date="2014" name="Nat. Genet.">
        <title>Genome and transcriptome of the porcine whipworm Trichuris suis.</title>
        <authorList>
            <person name="Jex A.R."/>
            <person name="Nejsum P."/>
            <person name="Schwarz E.M."/>
            <person name="Hu L."/>
            <person name="Young N.D."/>
            <person name="Hall R.S."/>
            <person name="Korhonen P.K."/>
            <person name="Liao S."/>
            <person name="Thamsborg S."/>
            <person name="Xia J."/>
            <person name="Xu P."/>
            <person name="Wang S."/>
            <person name="Scheerlinck J.P."/>
            <person name="Hofmann A."/>
            <person name="Sternberg P.W."/>
            <person name="Wang J."/>
            <person name="Gasser R.B."/>
        </authorList>
    </citation>
    <scope>NUCLEOTIDE SEQUENCE [LARGE SCALE GENOMIC DNA]</scope>
    <source>
        <strain evidence="2">DCEP-RM93F</strain>
        <strain evidence="1">DCEP-RM93M</strain>
    </source>
</reference>
<sequence>MLTKPFLYSQAQYTDNYEGKQRAHHMLSAKLSEALNIGTNVEIAAWRYRIPENSVDATAYKASQPVDKSIYD</sequence>
<gene>
    <name evidence="1" type="ORF">M513_06778</name>
    <name evidence="2" type="ORF">M514_06778</name>
</gene>
<dbReference type="Proteomes" id="UP000030758">
    <property type="component" value="Unassembled WGS sequence"/>
</dbReference>
<proteinExistence type="predicted"/>
<dbReference type="Proteomes" id="UP000030764">
    <property type="component" value="Unassembled WGS sequence"/>
</dbReference>